<dbReference type="Proteomes" id="UP000308267">
    <property type="component" value="Unassembled WGS sequence"/>
</dbReference>
<evidence type="ECO:0000313" key="2">
    <source>
        <dbReference type="EMBL" id="TGZ75769.1"/>
    </source>
</evidence>
<feature type="compositionally biased region" description="Basic and acidic residues" evidence="1">
    <location>
        <begin position="80"/>
        <end position="93"/>
    </location>
</feature>
<comment type="caution">
    <text evidence="2">The sequence shown here is derived from an EMBL/GenBank/DDBJ whole genome shotgun (WGS) entry which is preliminary data.</text>
</comment>
<evidence type="ECO:0000313" key="3">
    <source>
        <dbReference type="Proteomes" id="UP000308267"/>
    </source>
</evidence>
<reference evidence="2 3" key="1">
    <citation type="journal article" date="2019" name="BMC Genomics">
        <title>New insights from Opisthorchis felineus genome: update on genomics of the epidemiologically important liver flukes.</title>
        <authorList>
            <person name="Ershov N.I."/>
            <person name="Mordvinov V.A."/>
            <person name="Prokhortchouk E.B."/>
            <person name="Pakharukova M.Y."/>
            <person name="Gunbin K.V."/>
            <person name="Ustyantsev K."/>
            <person name="Genaev M.A."/>
            <person name="Blinov A.G."/>
            <person name="Mazur A."/>
            <person name="Boulygina E."/>
            <person name="Tsygankova S."/>
            <person name="Khrameeva E."/>
            <person name="Chekanov N."/>
            <person name="Fan G."/>
            <person name="Xiao A."/>
            <person name="Zhang H."/>
            <person name="Xu X."/>
            <person name="Yang H."/>
            <person name="Solovyev V."/>
            <person name="Lee S.M."/>
            <person name="Liu X."/>
            <person name="Afonnikov D.A."/>
            <person name="Skryabin K.G."/>
        </authorList>
    </citation>
    <scope>NUCLEOTIDE SEQUENCE [LARGE SCALE GENOMIC DNA]</scope>
    <source>
        <strain evidence="2">AK-0245</strain>
        <tissue evidence="2">Whole organism</tissue>
    </source>
</reference>
<feature type="region of interest" description="Disordered" evidence="1">
    <location>
        <begin position="62"/>
        <end position="94"/>
    </location>
</feature>
<dbReference type="EMBL" id="SJOL01000365">
    <property type="protein sequence ID" value="TGZ75769.1"/>
    <property type="molecule type" value="Genomic_DNA"/>
</dbReference>
<accession>A0A4S2MKY4</accession>
<evidence type="ECO:0000256" key="1">
    <source>
        <dbReference type="SAM" id="MobiDB-lite"/>
    </source>
</evidence>
<dbReference type="AlphaFoldDB" id="A0A4S2MKY4"/>
<name>A0A4S2MKY4_OPIFE</name>
<sequence length="201" mass="23041">MFSFFEDVFNCAKLIFNYCLSLSYNFYKLLNMLRKRSISMGSVRYQVAEDGTCTIASSSSKWTTRHQKSKEDEEEDQDVEGQKEDELATERKPKLPNAQSVDQLILERDIIEGNKQTFYGTAVYQTSVFGRSSRSGSILASYNLSRRGSASMPEQISSAHFSGRLSEVGDELEESIQQFRRMRAGSRPWILNWFYSPADRS</sequence>
<organism evidence="2 3">
    <name type="scientific">Opisthorchis felineus</name>
    <dbReference type="NCBI Taxonomy" id="147828"/>
    <lineage>
        <taxon>Eukaryota</taxon>
        <taxon>Metazoa</taxon>
        <taxon>Spiralia</taxon>
        <taxon>Lophotrochozoa</taxon>
        <taxon>Platyhelminthes</taxon>
        <taxon>Trematoda</taxon>
        <taxon>Digenea</taxon>
        <taxon>Opisthorchiida</taxon>
        <taxon>Opisthorchiata</taxon>
        <taxon>Opisthorchiidae</taxon>
        <taxon>Opisthorchis</taxon>
    </lineage>
</organism>
<protein>
    <submittedName>
        <fullName evidence="2">Uncharacterized protein</fullName>
    </submittedName>
</protein>
<proteinExistence type="predicted"/>
<dbReference type="OrthoDB" id="6263735at2759"/>
<gene>
    <name evidence="2" type="ORF">CRM22_000199</name>
</gene>
<keyword evidence="3" id="KW-1185">Reference proteome</keyword>